<keyword evidence="12 17" id="KW-0472">Membrane</keyword>
<keyword evidence="9 17" id="KW-1133">Transmembrane helix</keyword>
<dbReference type="GO" id="GO:0015279">
    <property type="term" value="F:store-operated calcium channel activity"/>
    <property type="evidence" value="ECO:0007669"/>
    <property type="project" value="TreeGrafter"/>
</dbReference>
<keyword evidence="2" id="KW-0813">Transport</keyword>
<keyword evidence="6 17" id="KW-0812">Transmembrane</keyword>
<keyword evidence="3" id="KW-1003">Cell membrane</keyword>
<dbReference type="Pfam" id="PF08344">
    <property type="entry name" value="TRP_2"/>
    <property type="match status" value="1"/>
</dbReference>
<dbReference type="SMART" id="SM00248">
    <property type="entry name" value="ANK"/>
    <property type="match status" value="2"/>
</dbReference>
<feature type="region of interest" description="Disordered" evidence="16">
    <location>
        <begin position="697"/>
        <end position="736"/>
    </location>
</feature>
<evidence type="ECO:0000256" key="4">
    <source>
        <dbReference type="ARBA" id="ARBA00022568"/>
    </source>
</evidence>
<comment type="caution">
    <text evidence="19">The sequence shown here is derived from an EMBL/GenBank/DDBJ whole genome shotgun (WGS) entry which is preliminary data.</text>
</comment>
<keyword evidence="11" id="KW-0406">Ion transport</keyword>
<keyword evidence="20" id="KW-1185">Reference proteome</keyword>
<dbReference type="SUPFAM" id="SSF48403">
    <property type="entry name" value="Ankyrin repeat"/>
    <property type="match status" value="1"/>
</dbReference>
<reference evidence="19 20" key="1">
    <citation type="journal article" date="2019" name="Mol. Ecol. Resour.">
        <title>Chromosome-level genome assembly of Triplophysa tibetana, a fish adapted to the harsh high-altitude environment of the Tibetan Plateau.</title>
        <authorList>
            <person name="Yang X."/>
            <person name="Liu H."/>
            <person name="Ma Z."/>
            <person name="Zou Y."/>
            <person name="Zou M."/>
            <person name="Mao Y."/>
            <person name="Li X."/>
            <person name="Wang H."/>
            <person name="Chen T."/>
            <person name="Wang W."/>
            <person name="Yang R."/>
        </authorList>
    </citation>
    <scope>NUCLEOTIDE SEQUENCE [LARGE SCALE GENOMIC DNA]</scope>
    <source>
        <strain evidence="19">TTIB1903HZAU</strain>
        <tissue evidence="19">Muscle</tissue>
    </source>
</reference>
<evidence type="ECO:0000256" key="1">
    <source>
        <dbReference type="ARBA" id="ARBA00004651"/>
    </source>
</evidence>
<feature type="domain" description="Transient receptor ion channel" evidence="18">
    <location>
        <begin position="235"/>
        <end position="297"/>
    </location>
</feature>
<dbReference type="AlphaFoldDB" id="A0A5A9N606"/>
<proteinExistence type="predicted"/>
<evidence type="ECO:0000256" key="12">
    <source>
        <dbReference type="ARBA" id="ARBA00023136"/>
    </source>
</evidence>
<evidence type="ECO:0000256" key="3">
    <source>
        <dbReference type="ARBA" id="ARBA00022475"/>
    </source>
</evidence>
<evidence type="ECO:0000256" key="11">
    <source>
        <dbReference type="ARBA" id="ARBA00023065"/>
    </source>
</evidence>
<dbReference type="GO" id="GO:0005886">
    <property type="term" value="C:plasma membrane"/>
    <property type="evidence" value="ECO:0007669"/>
    <property type="project" value="UniProtKB-SubCell"/>
</dbReference>
<keyword evidence="10" id="KW-0040">ANK repeat</keyword>
<keyword evidence="5" id="KW-0107">Calcium channel</keyword>
<keyword evidence="19" id="KW-0675">Receptor</keyword>
<sequence length="767" mass="85826">MRLECNSFAALLAPGTCCTVVNGDKSRVSATFIKPTVLTLCPSVSICSTPVVSNEGIAAMSQLYFRRKGNFTYKDRIPLRIVRSESELSPQEKVYLCAVEKGDYASVKQALIEAEIYFKININCIDPLGRTALLIAIENENLEIIELLLSFNVYVGDAILHAIRKEVVGAVELLLNHKRPSRGMQVPPILLDKQFSYFTPDITPIILAAHTNSYEIIKMLVQKGVSIPQPHPVRCNCMECVSSSDVDSLRHSRSRLNIYRALASPSLISLSSEDPFLTAFQLSWELQELSKVENEFRAEYEELSQQCKLFAKDLLDQTRSSKELELILNYKDDINPLEEEGNNDLARLKLAIKYHQKEYSGDVERVNWDMLHPTLVAEALFAIANIFSSLRLISLFTANSHLGPLQISLGRMLLDILKFLFIYCLVLLAFANGLNQLYFYYDEPAYTSSCNDTCKGIRCSTQNNAFTTMFETLQSLFWSIFGLVSLYVTNVGPDHQFTEFVGATMFGTYNIISLVVLLNMLIAMMNNSYQHIAVRAAENLRTNRQYQEVLRNLVKRYVAAMIRDAKKEEGLTEENFKELKQDISSFRYEVMGMMKPTKHGVPASKPTTGASNLVYPDSSLKCNPTSGGSQLMGKKRLQSFTTTIIQEGGTKANSWNSGGLNNPADSSVPNRTVASGLCRQISNRGTNNPGEIYSVSEEAGESETEDHNDGGEDGNPNCKATENPNTGTDVERDDMRNAVKEDEEVLRKRCICDKSNEIISEFKGCRL</sequence>
<dbReference type="FunFam" id="1.25.40.20:FF:000023">
    <property type="entry name" value="short transient receptor potential channel 4 isoform X1"/>
    <property type="match status" value="1"/>
</dbReference>
<feature type="transmembrane region" description="Helical" evidence="17">
    <location>
        <begin position="419"/>
        <end position="441"/>
    </location>
</feature>
<dbReference type="InterPro" id="IPR002110">
    <property type="entry name" value="Ankyrin_rpt"/>
</dbReference>
<evidence type="ECO:0000256" key="2">
    <source>
        <dbReference type="ARBA" id="ARBA00022448"/>
    </source>
</evidence>
<dbReference type="SMART" id="SM01420">
    <property type="entry name" value="TRP_2"/>
    <property type="match status" value="1"/>
</dbReference>
<keyword evidence="7" id="KW-0677">Repeat</keyword>
<dbReference type="InterPro" id="IPR036770">
    <property type="entry name" value="Ankyrin_rpt-contain_sf"/>
</dbReference>
<dbReference type="InterPro" id="IPR005821">
    <property type="entry name" value="Ion_trans_dom"/>
</dbReference>
<feature type="transmembrane region" description="Helical" evidence="17">
    <location>
        <begin position="476"/>
        <end position="493"/>
    </location>
</feature>
<keyword evidence="13" id="KW-1015">Disulfide bond</keyword>
<organism evidence="19 20">
    <name type="scientific">Triplophysa tibetana</name>
    <dbReference type="NCBI Taxonomy" id="1572043"/>
    <lineage>
        <taxon>Eukaryota</taxon>
        <taxon>Metazoa</taxon>
        <taxon>Chordata</taxon>
        <taxon>Craniata</taxon>
        <taxon>Vertebrata</taxon>
        <taxon>Euteleostomi</taxon>
        <taxon>Actinopterygii</taxon>
        <taxon>Neopterygii</taxon>
        <taxon>Teleostei</taxon>
        <taxon>Ostariophysi</taxon>
        <taxon>Cypriniformes</taxon>
        <taxon>Nemacheilidae</taxon>
        <taxon>Triplophysa</taxon>
    </lineage>
</organism>
<dbReference type="GO" id="GO:0070679">
    <property type="term" value="F:inositol 1,4,5 trisphosphate binding"/>
    <property type="evidence" value="ECO:0007669"/>
    <property type="project" value="TreeGrafter"/>
</dbReference>
<keyword evidence="4" id="KW-0109">Calcium transport</keyword>
<comment type="catalytic activity">
    <reaction evidence="15">
        <text>Ca(2+)(in) = Ca(2+)(out)</text>
        <dbReference type="Rhea" id="RHEA:29671"/>
        <dbReference type="ChEBI" id="CHEBI:29108"/>
    </reaction>
</comment>
<evidence type="ECO:0000256" key="5">
    <source>
        <dbReference type="ARBA" id="ARBA00022673"/>
    </source>
</evidence>
<dbReference type="PANTHER" id="PTHR10117:SF25">
    <property type="entry name" value="SHORT TRANSIENT RECEPTOR POTENTIAL CHANNEL 4"/>
    <property type="match status" value="1"/>
</dbReference>
<dbReference type="Pfam" id="PF00520">
    <property type="entry name" value="Ion_trans"/>
    <property type="match status" value="1"/>
</dbReference>
<comment type="subcellular location">
    <subcellularLocation>
        <location evidence="1">Cell membrane</location>
        <topology evidence="1">Multi-pass membrane protein</topology>
    </subcellularLocation>
</comment>
<accession>A0A5A9N606</accession>
<dbReference type="PANTHER" id="PTHR10117">
    <property type="entry name" value="TRANSIENT RECEPTOR POTENTIAL CHANNEL"/>
    <property type="match status" value="1"/>
</dbReference>
<dbReference type="Gene3D" id="1.10.287.70">
    <property type="match status" value="1"/>
</dbReference>
<keyword evidence="14" id="KW-0407">Ion channel</keyword>
<keyword evidence="8" id="KW-0106">Calcium</keyword>
<evidence type="ECO:0000256" key="9">
    <source>
        <dbReference type="ARBA" id="ARBA00022989"/>
    </source>
</evidence>
<dbReference type="Proteomes" id="UP000324632">
    <property type="component" value="Chromosome 23"/>
</dbReference>
<feature type="region of interest" description="Disordered" evidence="16">
    <location>
        <begin position="649"/>
        <end position="671"/>
    </location>
</feature>
<dbReference type="GO" id="GO:0051480">
    <property type="term" value="P:regulation of cytosolic calcium ion concentration"/>
    <property type="evidence" value="ECO:0007669"/>
    <property type="project" value="TreeGrafter"/>
</dbReference>
<evidence type="ECO:0000256" key="13">
    <source>
        <dbReference type="ARBA" id="ARBA00023157"/>
    </source>
</evidence>
<feature type="compositionally biased region" description="Polar residues" evidence="16">
    <location>
        <begin position="718"/>
        <end position="728"/>
    </location>
</feature>
<evidence type="ECO:0000313" key="20">
    <source>
        <dbReference type="Proteomes" id="UP000324632"/>
    </source>
</evidence>
<evidence type="ECO:0000259" key="18">
    <source>
        <dbReference type="SMART" id="SM01420"/>
    </source>
</evidence>
<evidence type="ECO:0000256" key="15">
    <source>
        <dbReference type="ARBA" id="ARBA00036634"/>
    </source>
</evidence>
<dbReference type="Pfam" id="PF12796">
    <property type="entry name" value="Ank_2"/>
    <property type="match status" value="1"/>
</dbReference>
<evidence type="ECO:0000256" key="17">
    <source>
        <dbReference type="SAM" id="Phobius"/>
    </source>
</evidence>
<evidence type="ECO:0000256" key="14">
    <source>
        <dbReference type="ARBA" id="ARBA00023303"/>
    </source>
</evidence>
<protein>
    <submittedName>
        <fullName evidence="19">Short transient receptor potential channel 4</fullName>
    </submittedName>
</protein>
<dbReference type="EMBL" id="SOYY01000023">
    <property type="protein sequence ID" value="KAA0703977.1"/>
    <property type="molecule type" value="Genomic_DNA"/>
</dbReference>
<evidence type="ECO:0000256" key="6">
    <source>
        <dbReference type="ARBA" id="ARBA00022692"/>
    </source>
</evidence>
<dbReference type="InterPro" id="IPR013555">
    <property type="entry name" value="TRP_dom"/>
</dbReference>
<feature type="transmembrane region" description="Helical" evidence="17">
    <location>
        <begin position="500"/>
        <end position="525"/>
    </location>
</feature>
<dbReference type="Pfam" id="PF00023">
    <property type="entry name" value="Ank"/>
    <property type="match status" value="1"/>
</dbReference>
<dbReference type="Gene3D" id="1.25.40.20">
    <property type="entry name" value="Ankyrin repeat-containing domain"/>
    <property type="match status" value="1"/>
</dbReference>
<gene>
    <name evidence="19" type="ORF">E1301_Tti000379</name>
</gene>
<evidence type="ECO:0000256" key="7">
    <source>
        <dbReference type="ARBA" id="ARBA00022737"/>
    </source>
</evidence>
<evidence type="ECO:0000256" key="10">
    <source>
        <dbReference type="ARBA" id="ARBA00023043"/>
    </source>
</evidence>
<evidence type="ECO:0000256" key="16">
    <source>
        <dbReference type="SAM" id="MobiDB-lite"/>
    </source>
</evidence>
<dbReference type="InterPro" id="IPR002153">
    <property type="entry name" value="TRPC_channel"/>
</dbReference>
<name>A0A5A9N606_9TELE</name>
<dbReference type="GO" id="GO:0034703">
    <property type="term" value="C:cation channel complex"/>
    <property type="evidence" value="ECO:0007669"/>
    <property type="project" value="TreeGrafter"/>
</dbReference>
<evidence type="ECO:0000313" key="19">
    <source>
        <dbReference type="EMBL" id="KAA0703977.1"/>
    </source>
</evidence>
<evidence type="ECO:0000256" key="8">
    <source>
        <dbReference type="ARBA" id="ARBA00022837"/>
    </source>
</evidence>